<protein>
    <submittedName>
        <fullName evidence="1">Uncharacterized protein</fullName>
    </submittedName>
</protein>
<keyword evidence="2" id="KW-1185">Reference proteome</keyword>
<dbReference type="KEGG" id="hcu:MUN79_11840"/>
<name>A0A8T9QI83_9BACT</name>
<evidence type="ECO:0000313" key="1">
    <source>
        <dbReference type="EMBL" id="UOQ74503.1"/>
    </source>
</evidence>
<accession>A0A8T9QI83</accession>
<evidence type="ECO:0000313" key="2">
    <source>
        <dbReference type="Proteomes" id="UP000831796"/>
    </source>
</evidence>
<sequence length="188" mass="20852">MKAGLWALLAGAGLLALPVAGYFYLRGLPCETCAHDSAAPYLQQLEAQRLAQTGADPEHYQAAVRQEDRQHKRFPPTPPAYALVHVDRRFTAPQRLGPAQLQQLLRVLNDSASYQWGEIGTPYFDRVITFHSAAGACIGVTELSYDSQTYSTPRLARMKWGELQEQALQQILQTLHDPAAITEPALRP</sequence>
<organism evidence="1 2">
    <name type="scientific">Hymenobacter cellulosilyticus</name>
    <dbReference type="NCBI Taxonomy" id="2932248"/>
    <lineage>
        <taxon>Bacteria</taxon>
        <taxon>Pseudomonadati</taxon>
        <taxon>Bacteroidota</taxon>
        <taxon>Cytophagia</taxon>
        <taxon>Cytophagales</taxon>
        <taxon>Hymenobacteraceae</taxon>
        <taxon>Hymenobacter</taxon>
    </lineage>
</organism>
<dbReference type="AlphaFoldDB" id="A0A8T9QI83"/>
<dbReference type="Proteomes" id="UP000831796">
    <property type="component" value="Chromosome"/>
</dbReference>
<reference evidence="1" key="1">
    <citation type="submission" date="2022-04" db="EMBL/GenBank/DDBJ databases">
        <title>Hymenobacter sp. isolated from the air.</title>
        <authorList>
            <person name="Won M."/>
            <person name="Lee C.-M."/>
            <person name="Woen H.-Y."/>
            <person name="Kwon S.-W."/>
        </authorList>
    </citation>
    <scope>NUCLEOTIDE SEQUENCE</scope>
    <source>
        <strain evidence="1">5116S-3</strain>
    </source>
</reference>
<dbReference type="EMBL" id="CP095046">
    <property type="protein sequence ID" value="UOQ74503.1"/>
    <property type="molecule type" value="Genomic_DNA"/>
</dbReference>
<proteinExistence type="predicted"/>
<gene>
    <name evidence="1" type="ORF">MUN79_11840</name>
</gene>
<dbReference type="RefSeq" id="WP_244677842.1">
    <property type="nucleotide sequence ID" value="NZ_CP095046.1"/>
</dbReference>